<keyword evidence="2" id="KW-1185">Reference proteome</keyword>
<evidence type="ECO:0000313" key="1">
    <source>
        <dbReference type="EMBL" id="AXB45814.1"/>
    </source>
</evidence>
<dbReference type="Proteomes" id="UP000250434">
    <property type="component" value="Chromosome"/>
</dbReference>
<proteinExistence type="predicted"/>
<dbReference type="CDD" id="cd07812">
    <property type="entry name" value="SRPBCC"/>
    <property type="match status" value="1"/>
</dbReference>
<dbReference type="EMBL" id="CP015163">
    <property type="protein sequence ID" value="AXB45814.1"/>
    <property type="molecule type" value="Genomic_DNA"/>
</dbReference>
<dbReference type="Pfam" id="PF10604">
    <property type="entry name" value="Polyketide_cyc2"/>
    <property type="match status" value="1"/>
</dbReference>
<dbReference type="InterPro" id="IPR019587">
    <property type="entry name" value="Polyketide_cyclase/dehydratase"/>
</dbReference>
<protein>
    <submittedName>
        <fullName evidence="1">Toxin</fullName>
    </submittedName>
</protein>
<dbReference type="AlphaFoldDB" id="A0A344LCP0"/>
<accession>A0A344LCP0</accession>
<dbReference type="SUPFAM" id="SSF55961">
    <property type="entry name" value="Bet v1-like"/>
    <property type="match status" value="1"/>
</dbReference>
<dbReference type="OrthoDB" id="3681637at2"/>
<dbReference type="InterPro" id="IPR023393">
    <property type="entry name" value="START-like_dom_sf"/>
</dbReference>
<sequence>MAKVSVSARIASTPEQTWSVAADLTRFDEWLVLHEGWRSPIPPEITHGTTFTSVVSVKGFRNRITWRVDSYDEPSAMSISGDGVGGVRIALALAIRPVATGSEVSIDADVRGKPVFGPVGMAIGRAVRGELRRSITNLSALIG</sequence>
<reference evidence="1 2" key="1">
    <citation type="submission" date="2016-04" db="EMBL/GenBank/DDBJ databases">
        <title>Complete genome sequence and analysis of deep-sea sediment isolate, Amycolatopsis sp. WP1.</title>
        <authorList>
            <person name="Wang H."/>
            <person name="Chen S."/>
            <person name="Wu Q."/>
        </authorList>
    </citation>
    <scope>NUCLEOTIDE SEQUENCE [LARGE SCALE GENOMIC DNA]</scope>
    <source>
        <strain evidence="1 2">WP1</strain>
    </source>
</reference>
<gene>
    <name evidence="1" type="ORF">A4R43_27775</name>
</gene>
<dbReference type="RefSeq" id="WP_113695048.1">
    <property type="nucleotide sequence ID" value="NZ_CP015163.1"/>
</dbReference>
<evidence type="ECO:0000313" key="2">
    <source>
        <dbReference type="Proteomes" id="UP000250434"/>
    </source>
</evidence>
<dbReference type="Gene3D" id="3.30.530.20">
    <property type="match status" value="1"/>
</dbReference>
<name>A0A344LCP0_9PSEU</name>
<dbReference type="KEGG" id="aab:A4R43_27775"/>
<organism evidence="1 2">
    <name type="scientific">Amycolatopsis albispora</name>
    <dbReference type="NCBI Taxonomy" id="1804986"/>
    <lineage>
        <taxon>Bacteria</taxon>
        <taxon>Bacillati</taxon>
        <taxon>Actinomycetota</taxon>
        <taxon>Actinomycetes</taxon>
        <taxon>Pseudonocardiales</taxon>
        <taxon>Pseudonocardiaceae</taxon>
        <taxon>Amycolatopsis</taxon>
    </lineage>
</organism>